<feature type="region of interest" description="Disordered" evidence="1">
    <location>
        <begin position="1"/>
        <end position="35"/>
    </location>
</feature>
<keyword evidence="3" id="KW-1185">Reference proteome</keyword>
<sequence length="189" mass="21047">EQRRSEDYGGGSDSAASPWKLPATPRPLGSNPADFRAVPSSGETGYAEPFSFSCFCLVLATLVFTPRPPWAQAKWSVTQRSIYRCLRKAADGSIPAVAFAGVLAGQPSSYLYPFQMAEPTTPAVSPSSFLSIQNEQAAARRMMEEARTNRKSLKQIQTEERALAEIRECYRLRSDPGDGEWFTMRWRKK</sequence>
<dbReference type="EMBL" id="JAEFCI010002129">
    <property type="protein sequence ID" value="KAG5462444.1"/>
    <property type="molecule type" value="Genomic_DNA"/>
</dbReference>
<dbReference type="Proteomes" id="UP000673691">
    <property type="component" value="Unassembled WGS sequence"/>
</dbReference>
<organism evidence="2 3">
    <name type="scientific">Olpidium bornovanus</name>
    <dbReference type="NCBI Taxonomy" id="278681"/>
    <lineage>
        <taxon>Eukaryota</taxon>
        <taxon>Fungi</taxon>
        <taxon>Fungi incertae sedis</taxon>
        <taxon>Olpidiomycota</taxon>
        <taxon>Olpidiomycotina</taxon>
        <taxon>Olpidiomycetes</taxon>
        <taxon>Olpidiales</taxon>
        <taxon>Olpidiaceae</taxon>
        <taxon>Olpidium</taxon>
    </lineage>
</organism>
<reference evidence="2 3" key="1">
    <citation type="journal article" name="Sci. Rep.">
        <title>Genome-scale phylogenetic analyses confirm Olpidium as the closest living zoosporic fungus to the non-flagellated, terrestrial fungi.</title>
        <authorList>
            <person name="Chang Y."/>
            <person name="Rochon D."/>
            <person name="Sekimoto S."/>
            <person name="Wang Y."/>
            <person name="Chovatia M."/>
            <person name="Sandor L."/>
            <person name="Salamov A."/>
            <person name="Grigoriev I.V."/>
            <person name="Stajich J.E."/>
            <person name="Spatafora J.W."/>
        </authorList>
    </citation>
    <scope>NUCLEOTIDE SEQUENCE [LARGE SCALE GENOMIC DNA]</scope>
    <source>
        <strain evidence="2">S191</strain>
    </source>
</reference>
<feature type="non-terminal residue" evidence="2">
    <location>
        <position position="1"/>
    </location>
</feature>
<proteinExistence type="predicted"/>
<gene>
    <name evidence="2" type="ORF">BJ554DRAFT_5123</name>
</gene>
<accession>A0A8H8DL11</accession>
<protein>
    <submittedName>
        <fullName evidence="2">Uncharacterized protein</fullName>
    </submittedName>
</protein>
<evidence type="ECO:0000313" key="3">
    <source>
        <dbReference type="Proteomes" id="UP000673691"/>
    </source>
</evidence>
<evidence type="ECO:0000313" key="2">
    <source>
        <dbReference type="EMBL" id="KAG5462444.1"/>
    </source>
</evidence>
<dbReference type="AlphaFoldDB" id="A0A8H8DL11"/>
<evidence type="ECO:0000256" key="1">
    <source>
        <dbReference type="SAM" id="MobiDB-lite"/>
    </source>
</evidence>
<comment type="caution">
    <text evidence="2">The sequence shown here is derived from an EMBL/GenBank/DDBJ whole genome shotgun (WGS) entry which is preliminary data.</text>
</comment>
<name>A0A8H8DL11_9FUNG</name>